<evidence type="ECO:0000256" key="3">
    <source>
        <dbReference type="ARBA" id="ARBA00009400"/>
    </source>
</evidence>
<name>A0A0W0SAF8_9GAMM</name>
<evidence type="ECO:0000256" key="2">
    <source>
        <dbReference type="ARBA" id="ARBA00004893"/>
    </source>
</evidence>
<dbReference type="Pfam" id="PF01729">
    <property type="entry name" value="QRPTase_C"/>
    <property type="match status" value="1"/>
</dbReference>
<feature type="domain" description="Quinolinate phosphoribosyl transferase C-terminal" evidence="14">
    <location>
        <begin position="111"/>
        <end position="274"/>
    </location>
</feature>
<dbReference type="EMBL" id="LNXW01000013">
    <property type="protein sequence ID" value="KTC80052.1"/>
    <property type="molecule type" value="Genomic_DNA"/>
</dbReference>
<dbReference type="PANTHER" id="PTHR32179">
    <property type="entry name" value="NICOTINATE-NUCLEOTIDE PYROPHOSPHORYLASE [CARBOXYLATING]"/>
    <property type="match status" value="1"/>
</dbReference>
<comment type="similarity">
    <text evidence="3 12">Belongs to the NadC/ModD family.</text>
</comment>
<comment type="function">
    <text evidence="1">Involved in the catabolism of quinolinic acid (QA).</text>
</comment>
<evidence type="ECO:0000256" key="11">
    <source>
        <dbReference type="ARBA" id="ARBA00069173"/>
    </source>
</evidence>
<dbReference type="Proteomes" id="UP000054921">
    <property type="component" value="Unassembled WGS sequence"/>
</dbReference>
<dbReference type="InterPro" id="IPR002638">
    <property type="entry name" value="Quinolinate_PRibosylTrfase_C"/>
</dbReference>
<dbReference type="FunFam" id="3.20.20.70:FF:000030">
    <property type="entry name" value="Nicotinate-nucleotide pyrophosphorylase, carboxylating"/>
    <property type="match status" value="1"/>
</dbReference>
<keyword evidence="19" id="KW-1185">Reference proteome</keyword>
<dbReference type="InterPro" id="IPR037128">
    <property type="entry name" value="Quinolinate_PRibosylTase_N_sf"/>
</dbReference>
<dbReference type="STRING" id="28084.Lche_2072"/>
<dbReference type="Proteomes" id="UP000277577">
    <property type="component" value="Chromosome"/>
</dbReference>
<evidence type="ECO:0000256" key="4">
    <source>
        <dbReference type="ARBA" id="ARBA00011218"/>
    </source>
</evidence>
<evidence type="ECO:0000256" key="9">
    <source>
        <dbReference type="ARBA" id="ARBA00033102"/>
    </source>
</evidence>
<comment type="subunit">
    <text evidence="4">Hexamer formed by 3 homodimers.</text>
</comment>
<keyword evidence="6" id="KW-0662">Pyridine nucleotide biosynthesis</keyword>
<proteinExistence type="inferred from homology"/>
<evidence type="ECO:0000256" key="8">
    <source>
        <dbReference type="ARBA" id="ARBA00022679"/>
    </source>
</evidence>
<feature type="binding site" evidence="13">
    <location>
        <position position="215"/>
    </location>
    <ligand>
        <name>substrate</name>
    </ligand>
</feature>
<dbReference type="InterPro" id="IPR036068">
    <property type="entry name" value="Nicotinate_pribotase-like_C"/>
</dbReference>
<dbReference type="Gene3D" id="3.90.1170.20">
    <property type="entry name" value="Quinolinate phosphoribosyl transferase, N-terminal domain"/>
    <property type="match status" value="1"/>
</dbReference>
<gene>
    <name evidence="16" type="primary">nadC</name>
    <name evidence="16" type="ORF">Lche_2072</name>
    <name evidence="17" type="ORF">NCTC11976_02783</name>
</gene>
<dbReference type="GO" id="GO:0004514">
    <property type="term" value="F:nicotinate-nucleotide diphosphorylase (carboxylating) activity"/>
    <property type="evidence" value="ECO:0007669"/>
    <property type="project" value="UniProtKB-EC"/>
</dbReference>
<dbReference type="PANTHER" id="PTHR32179:SF3">
    <property type="entry name" value="NICOTINATE-NUCLEOTIDE PYROPHOSPHORYLASE [CARBOXYLATING]"/>
    <property type="match status" value="1"/>
</dbReference>
<dbReference type="EMBL" id="LR134173">
    <property type="protein sequence ID" value="VEB38537.1"/>
    <property type="molecule type" value="Genomic_DNA"/>
</dbReference>
<dbReference type="GO" id="GO:0005737">
    <property type="term" value="C:cytoplasm"/>
    <property type="evidence" value="ECO:0007669"/>
    <property type="project" value="TreeGrafter"/>
</dbReference>
<reference evidence="16 18" key="1">
    <citation type="submission" date="2015-11" db="EMBL/GenBank/DDBJ databases">
        <title>Genomic analysis of 38 Legionella species identifies large and diverse effector repertoires.</title>
        <authorList>
            <person name="Burstein D."/>
            <person name="Amaro F."/>
            <person name="Zusman T."/>
            <person name="Lifshitz Z."/>
            <person name="Cohen O."/>
            <person name="Gilbert J.A."/>
            <person name="Pupko T."/>
            <person name="Shuman H.A."/>
            <person name="Segal G."/>
        </authorList>
    </citation>
    <scope>NUCLEOTIDE SEQUENCE [LARGE SCALE GENOMIC DNA]</scope>
    <source>
        <strain evidence="16 18">ORW</strain>
    </source>
</reference>
<accession>A0A0W0SAF8</accession>
<feature type="binding site" evidence="13">
    <location>
        <position position="155"/>
    </location>
    <ligand>
        <name>substrate</name>
    </ligand>
</feature>
<dbReference type="InterPro" id="IPR022412">
    <property type="entry name" value="Quinolinate_PRibosylTrfase_N"/>
</dbReference>
<dbReference type="CDD" id="cd01572">
    <property type="entry name" value="QPRTase"/>
    <property type="match status" value="1"/>
</dbReference>
<evidence type="ECO:0000256" key="5">
    <source>
        <dbReference type="ARBA" id="ARBA00011944"/>
    </source>
</evidence>
<evidence type="ECO:0000313" key="18">
    <source>
        <dbReference type="Proteomes" id="UP000054921"/>
    </source>
</evidence>
<evidence type="ECO:0000313" key="17">
    <source>
        <dbReference type="EMBL" id="VEB38537.1"/>
    </source>
</evidence>
<sequence length="280" mass="30780">MNNPSLDIKADVSRALYEDVGDGDVTAILLSPQLQVEAEIISREPMVVCGQAWVREVFNQLDDQIKLEWRVVEGEWLAEPSTLCTLYGSGRSILTGERTALNFLQTLSATATQTYRYAQKLQGTPTRLLDTRKTIPGLRAAQKYAVTCGGGFNHRMGLYDAVLIKENHITACGSVAKAVALARQSHKEMLVEVEVETLDELREAICAHPDRIMLDNFSQGMLEKAVRMNQPKHCTLEVSGGVTLENIAAIGRLGVDFISVGAITKSIQAIDLSLLIRKIL</sequence>
<dbReference type="UniPathway" id="UPA00253">
    <property type="reaction ID" value="UER00331"/>
</dbReference>
<evidence type="ECO:0000313" key="16">
    <source>
        <dbReference type="EMBL" id="KTC80052.1"/>
    </source>
</evidence>
<dbReference type="GO" id="GO:0009435">
    <property type="term" value="P:NAD+ biosynthetic process"/>
    <property type="evidence" value="ECO:0007669"/>
    <property type="project" value="UniProtKB-UniPathway"/>
</dbReference>
<evidence type="ECO:0000256" key="7">
    <source>
        <dbReference type="ARBA" id="ARBA00022676"/>
    </source>
</evidence>
<dbReference type="RefSeq" id="WP_028380097.1">
    <property type="nucleotide sequence ID" value="NZ_CAAAIT010000001.1"/>
</dbReference>
<dbReference type="NCBIfam" id="TIGR00078">
    <property type="entry name" value="nadC"/>
    <property type="match status" value="1"/>
</dbReference>
<dbReference type="AlphaFoldDB" id="A0A0W0SAF8"/>
<keyword evidence="8 12" id="KW-0808">Transferase</keyword>
<feature type="binding site" evidence="13">
    <location>
        <begin position="131"/>
        <end position="133"/>
    </location>
    <ligand>
        <name>substrate</name>
    </ligand>
</feature>
<evidence type="ECO:0000256" key="1">
    <source>
        <dbReference type="ARBA" id="ARBA00003237"/>
    </source>
</evidence>
<feature type="binding site" evidence="13">
    <location>
        <position position="98"/>
    </location>
    <ligand>
        <name>substrate</name>
    </ligand>
</feature>
<dbReference type="GO" id="GO:0034213">
    <property type="term" value="P:quinolinate catabolic process"/>
    <property type="evidence" value="ECO:0007669"/>
    <property type="project" value="TreeGrafter"/>
</dbReference>
<feature type="binding site" evidence="13">
    <location>
        <begin position="239"/>
        <end position="241"/>
    </location>
    <ligand>
        <name>substrate</name>
    </ligand>
</feature>
<dbReference type="PIRSF" id="PIRSF006250">
    <property type="entry name" value="NadC_ModD"/>
    <property type="match status" value="1"/>
</dbReference>
<dbReference type="PATRIC" id="fig|28084.5.peg.2246"/>
<dbReference type="SUPFAM" id="SSF51690">
    <property type="entry name" value="Nicotinate/Quinolinate PRTase C-terminal domain-like"/>
    <property type="match status" value="1"/>
</dbReference>
<dbReference type="InterPro" id="IPR004393">
    <property type="entry name" value="NadC"/>
</dbReference>
<evidence type="ECO:0000313" key="19">
    <source>
        <dbReference type="Proteomes" id="UP000277577"/>
    </source>
</evidence>
<comment type="catalytic activity">
    <reaction evidence="10">
        <text>nicotinate beta-D-ribonucleotide + CO2 + diphosphate = quinolinate + 5-phospho-alpha-D-ribose 1-diphosphate + 2 H(+)</text>
        <dbReference type="Rhea" id="RHEA:12733"/>
        <dbReference type="ChEBI" id="CHEBI:15378"/>
        <dbReference type="ChEBI" id="CHEBI:16526"/>
        <dbReference type="ChEBI" id="CHEBI:29959"/>
        <dbReference type="ChEBI" id="CHEBI:33019"/>
        <dbReference type="ChEBI" id="CHEBI:57502"/>
        <dbReference type="ChEBI" id="CHEBI:58017"/>
        <dbReference type="EC" id="2.4.2.19"/>
    </reaction>
</comment>
<dbReference type="SUPFAM" id="SSF54675">
    <property type="entry name" value="Nicotinate/Quinolinate PRTase N-terminal domain-like"/>
    <property type="match status" value="1"/>
</dbReference>
<feature type="binding site" evidence="13">
    <location>
        <position position="194"/>
    </location>
    <ligand>
        <name>substrate</name>
    </ligand>
</feature>
<evidence type="ECO:0000256" key="13">
    <source>
        <dbReference type="PIRSR" id="PIRSR006250-1"/>
    </source>
</evidence>
<dbReference type="EC" id="2.4.2.19" evidence="5"/>
<evidence type="ECO:0000259" key="14">
    <source>
        <dbReference type="Pfam" id="PF01729"/>
    </source>
</evidence>
<feature type="domain" description="Quinolinate phosphoribosyl transferase N-terminal" evidence="15">
    <location>
        <begin position="24"/>
        <end position="108"/>
    </location>
</feature>
<dbReference type="Pfam" id="PF02749">
    <property type="entry name" value="QRPTase_N"/>
    <property type="match status" value="1"/>
</dbReference>
<keyword evidence="7 12" id="KW-0328">Glycosyltransferase</keyword>
<dbReference type="InterPro" id="IPR013785">
    <property type="entry name" value="Aldolase_TIM"/>
</dbReference>
<feature type="binding site" evidence="13">
    <location>
        <position position="165"/>
    </location>
    <ligand>
        <name>substrate</name>
    </ligand>
</feature>
<protein>
    <recommendedName>
        <fullName evidence="11">Probable nicotinate-nucleotide pyrophosphorylase [carboxylating]</fullName>
        <ecNumber evidence="5">2.4.2.19</ecNumber>
    </recommendedName>
    <alternativeName>
        <fullName evidence="9">Quinolinate phosphoribosyltransferase [decarboxylating]</fullName>
    </alternativeName>
</protein>
<dbReference type="OrthoDB" id="9782546at2"/>
<feature type="binding site" evidence="13">
    <location>
        <begin position="260"/>
        <end position="262"/>
    </location>
    <ligand>
        <name>substrate</name>
    </ligand>
</feature>
<organism evidence="16 18">
    <name type="scientific">Legionella cherrii</name>
    <dbReference type="NCBI Taxonomy" id="28084"/>
    <lineage>
        <taxon>Bacteria</taxon>
        <taxon>Pseudomonadati</taxon>
        <taxon>Pseudomonadota</taxon>
        <taxon>Gammaproteobacteria</taxon>
        <taxon>Legionellales</taxon>
        <taxon>Legionellaceae</taxon>
        <taxon>Legionella</taxon>
    </lineage>
</organism>
<dbReference type="FunFam" id="3.90.1170.20:FF:000001">
    <property type="entry name" value="Nicotinate-nucleotide diphosphorylase (Carboxylating)"/>
    <property type="match status" value="1"/>
</dbReference>
<evidence type="ECO:0000256" key="10">
    <source>
        <dbReference type="ARBA" id="ARBA00047445"/>
    </source>
</evidence>
<reference evidence="17 19" key="2">
    <citation type="submission" date="2018-12" db="EMBL/GenBank/DDBJ databases">
        <authorList>
            <consortium name="Pathogen Informatics"/>
        </authorList>
    </citation>
    <scope>NUCLEOTIDE SEQUENCE [LARGE SCALE GENOMIC DNA]</scope>
    <source>
        <strain evidence="17 19">NCTC11976</strain>
    </source>
</reference>
<comment type="pathway">
    <text evidence="2">Cofactor biosynthesis; NAD(+) biosynthesis; nicotinate D-ribonucleotide from quinolinate: step 1/1.</text>
</comment>
<dbReference type="Gene3D" id="3.20.20.70">
    <property type="entry name" value="Aldolase class I"/>
    <property type="match status" value="1"/>
</dbReference>
<evidence type="ECO:0000256" key="12">
    <source>
        <dbReference type="PIRNR" id="PIRNR006250"/>
    </source>
</evidence>
<evidence type="ECO:0000256" key="6">
    <source>
        <dbReference type="ARBA" id="ARBA00022642"/>
    </source>
</evidence>
<evidence type="ECO:0000259" key="15">
    <source>
        <dbReference type="Pfam" id="PF02749"/>
    </source>
</evidence>
<dbReference type="InterPro" id="IPR027277">
    <property type="entry name" value="NadC/ModD"/>
</dbReference>